<sequence>MASTVINKTLYQFLRSINFYTIHSYVIMLFNNEQVFMKLKETTINGMLVLCFAPMVAFYHKMKVLFTCGLPLLDGTEESNYEHAVMIGCLSTVLCCVIYIMILIHFNIKLMLFLLSKITGKNFNALNDIISRFIDVSVIHFVISNIHLKFLKCISHKNKSEDKQIYKDFAKKTNIIIKSIEHHRKLYENFILPI</sequence>
<gene>
    <name evidence="1" type="ordered locus">Ecaj_0025</name>
</gene>
<keyword evidence="2" id="KW-1185">Reference proteome</keyword>
<evidence type="ECO:0000313" key="1">
    <source>
        <dbReference type="EMBL" id="AAZ68076.1"/>
    </source>
</evidence>
<organism evidence="1 2">
    <name type="scientific">Ehrlichia canis (strain Jake)</name>
    <dbReference type="NCBI Taxonomy" id="269484"/>
    <lineage>
        <taxon>Bacteria</taxon>
        <taxon>Pseudomonadati</taxon>
        <taxon>Pseudomonadota</taxon>
        <taxon>Alphaproteobacteria</taxon>
        <taxon>Rickettsiales</taxon>
        <taxon>Anaplasmataceae</taxon>
        <taxon>Ehrlichia</taxon>
    </lineage>
</organism>
<protein>
    <submittedName>
        <fullName evidence="1">Uncharacterized protein</fullName>
    </submittedName>
</protein>
<proteinExistence type="predicted"/>
<reference evidence="2" key="1">
    <citation type="journal article" date="2006" name="J. Bacteriol.">
        <title>The genome of the obligately intracellular bacterium Ehrlichia canis reveals themes of complex membrane structure and immune evasion strategies.</title>
        <authorList>
            <person name="Mavromatis K."/>
            <person name="Doyle C.K."/>
            <person name="Lykidis A."/>
            <person name="Ivanova N."/>
            <person name="Francino M.P."/>
            <person name="Chain P."/>
            <person name="Shin M."/>
            <person name="Malfatti S."/>
            <person name="Larimer F."/>
            <person name="Copeland A."/>
            <person name="Detter J.C."/>
            <person name="Land M."/>
            <person name="Richardson P.M."/>
            <person name="Yu X.J."/>
            <person name="Walker D.H."/>
            <person name="McBride J.W."/>
            <person name="Kyrpides N.C."/>
        </authorList>
    </citation>
    <scope>NUCLEOTIDE SEQUENCE [LARGE SCALE GENOMIC DNA]</scope>
    <source>
        <strain evidence="2">Jake</strain>
    </source>
</reference>
<dbReference type="Proteomes" id="UP000000435">
    <property type="component" value="Chromosome"/>
</dbReference>
<name>A0ACA6AV15_EHRCJ</name>
<dbReference type="EMBL" id="CP000107">
    <property type="protein sequence ID" value="AAZ68076.1"/>
    <property type="molecule type" value="Genomic_DNA"/>
</dbReference>
<evidence type="ECO:0000313" key="2">
    <source>
        <dbReference type="Proteomes" id="UP000000435"/>
    </source>
</evidence>
<accession>A0ACA6AV15</accession>